<dbReference type="AlphaFoldDB" id="A0A942USZ5"/>
<dbReference type="Gene3D" id="3.10.530.10">
    <property type="entry name" value="CPE0013-like"/>
    <property type="match status" value="1"/>
</dbReference>
<sequence>MRKEITCIVCPIGCRLLVEKDDKEELGYKVSGNKCTRGEDYGIKEMTNPTRVITSTVKVLNGLLPRVPIKTDGPVPKDKIFKCMEEIDKVVIEAPINIGDIIILDILNTGVNVVATRDMK</sequence>
<dbReference type="PANTHER" id="PTHR39450:SF1">
    <property type="entry name" value="DUF1667 DOMAIN-CONTAINING PROTEIN"/>
    <property type="match status" value="1"/>
</dbReference>
<dbReference type="EMBL" id="WSFT01000036">
    <property type="protein sequence ID" value="MBS4538664.1"/>
    <property type="molecule type" value="Genomic_DNA"/>
</dbReference>
<dbReference type="InterPro" id="IPR012460">
    <property type="entry name" value="DUF1667"/>
</dbReference>
<accession>A0A942USZ5</accession>
<dbReference type="PANTHER" id="PTHR39450">
    <property type="entry name" value="MOLYBDOPTERIN OXIDOREDUCTASE, 4FE-4S CLUSTER-BINDING SUBUNIT"/>
    <property type="match status" value="1"/>
</dbReference>
<dbReference type="RefSeq" id="WP_203366650.1">
    <property type="nucleotide sequence ID" value="NZ_WSFT01000036.1"/>
</dbReference>
<organism evidence="1 2">
    <name type="scientific">Anaeromonas frigoriresistens</name>
    <dbReference type="NCBI Taxonomy" id="2683708"/>
    <lineage>
        <taxon>Bacteria</taxon>
        <taxon>Bacillati</taxon>
        <taxon>Bacillota</taxon>
        <taxon>Tissierellia</taxon>
        <taxon>Tissierellales</taxon>
        <taxon>Thermohalobacteraceae</taxon>
        <taxon>Anaeromonas</taxon>
    </lineage>
</organism>
<dbReference type="InterPro" id="IPR036593">
    <property type="entry name" value="CPE0013-like_sf"/>
</dbReference>
<reference evidence="1" key="1">
    <citation type="submission" date="2019-12" db="EMBL/GenBank/DDBJ databases">
        <title>Clostridiaceae gen. nov. sp. nov., isolated from sediment in Xinjiang, China.</title>
        <authorList>
            <person name="Zhang R."/>
        </authorList>
    </citation>
    <scope>NUCLEOTIDE SEQUENCE</scope>
    <source>
        <strain evidence="1">D2Q-11</strain>
    </source>
</reference>
<name>A0A942USZ5_9FIRM</name>
<comment type="caution">
    <text evidence="1">The sequence shown here is derived from an EMBL/GenBank/DDBJ whole genome shotgun (WGS) entry which is preliminary data.</text>
</comment>
<protein>
    <submittedName>
        <fullName evidence="1">DUF1667 domain-containing protein</fullName>
    </submittedName>
</protein>
<dbReference type="Pfam" id="PF07892">
    <property type="entry name" value="DUF1667"/>
    <property type="match status" value="1"/>
</dbReference>
<evidence type="ECO:0000313" key="1">
    <source>
        <dbReference type="EMBL" id="MBS4538664.1"/>
    </source>
</evidence>
<evidence type="ECO:0000313" key="2">
    <source>
        <dbReference type="Proteomes" id="UP000724672"/>
    </source>
</evidence>
<dbReference type="Proteomes" id="UP000724672">
    <property type="component" value="Unassembled WGS sequence"/>
</dbReference>
<keyword evidence="2" id="KW-1185">Reference proteome</keyword>
<dbReference type="SUPFAM" id="SSF160148">
    <property type="entry name" value="CPE0013-like"/>
    <property type="match status" value="1"/>
</dbReference>
<proteinExistence type="predicted"/>
<gene>
    <name evidence="1" type="ORF">GOQ27_09320</name>
</gene>